<keyword evidence="1" id="KW-0472">Membrane</keyword>
<evidence type="ECO:0000259" key="3">
    <source>
        <dbReference type="Pfam" id="PF14577"/>
    </source>
</evidence>
<evidence type="ECO:0008006" key="6">
    <source>
        <dbReference type="Google" id="ProtNLM"/>
    </source>
</evidence>
<sequence length="653" mass="75009">MKGCESSSLLDDFLIREIRLTHDPDGRQLDSELLLRLIENVFCSTLSDVSDAQSDANNVRSIDMIGSEEPLGRTIYKISHEILHRCFEKGNFHAKTMVLLEMVSHFRWDAKVVLVLAAFITSYGIFWLIQQLKFDNVLALSLAILKRLPRDITMFDPKFKALTSLINSLVKVTKLVVMMVSLPVSHDHKAMAITNSKIYMATYWIIRSILECTSQITDLRSMRHQQVCLNAKIVAAWALYSLGNKLNSLCPDLEEQIDTSLQAKLVTIFKDKHTDNQEVLHTLFSWKIELPFKNHSSQKKIDIFELKNKIVILLISKPELLPLDKLLFLVQQTYDHPKHKQIEENYAILWVPIPSANEWSLDEKRTFEFYSSSLPWFSVRQPWALNSAVVNFIKEEWNFKEEALMVVLDENGMVTNSNAMDMVWIWGAKAFPFSISREKELWEQEKWSLELIINEISPLLTNGVEEGQNLCIYGSENIEWIREFTAKMKKIKNAGIRLQLVYVGCRNSTKQTMQNILDIINQEQLSTSLTSEKIHFFWFRLESIKRSVAHEKNTDKIAKEVAEFLDFGENKEGWAVLGRGSSTDLMKLSGENVAELFLGAIEETLKTSLPSEPGNHTDLVPYEEGLIERSVICGVCKRPMKKFVVYKCDVAAE</sequence>
<name>A0A8S0VC75_OLEEU</name>
<protein>
    <recommendedName>
        <fullName evidence="6">Protein SIEVE ELEMENT OCCLUSION C</fullName>
    </recommendedName>
</protein>
<dbReference type="InterPro" id="IPR027944">
    <property type="entry name" value="SEO_C"/>
</dbReference>
<feature type="domain" description="Sieve element occlusion C-terminal" evidence="3">
    <location>
        <begin position="436"/>
        <end position="649"/>
    </location>
</feature>
<evidence type="ECO:0000313" key="4">
    <source>
        <dbReference type="EMBL" id="CAA3027556.1"/>
    </source>
</evidence>
<reference evidence="4 5" key="1">
    <citation type="submission" date="2019-12" db="EMBL/GenBank/DDBJ databases">
        <authorList>
            <person name="Alioto T."/>
            <person name="Alioto T."/>
            <person name="Gomez Garrido J."/>
        </authorList>
    </citation>
    <scope>NUCLEOTIDE SEQUENCE [LARGE SCALE GENOMIC DNA]</scope>
</reference>
<gene>
    <name evidence="4" type="ORF">OLEA9_A112175</name>
</gene>
<evidence type="ECO:0000256" key="1">
    <source>
        <dbReference type="SAM" id="Phobius"/>
    </source>
</evidence>
<keyword evidence="1" id="KW-1133">Transmembrane helix</keyword>
<organism evidence="4 5">
    <name type="scientific">Olea europaea subsp. europaea</name>
    <dbReference type="NCBI Taxonomy" id="158383"/>
    <lineage>
        <taxon>Eukaryota</taxon>
        <taxon>Viridiplantae</taxon>
        <taxon>Streptophyta</taxon>
        <taxon>Embryophyta</taxon>
        <taxon>Tracheophyta</taxon>
        <taxon>Spermatophyta</taxon>
        <taxon>Magnoliopsida</taxon>
        <taxon>eudicotyledons</taxon>
        <taxon>Gunneridae</taxon>
        <taxon>Pentapetalae</taxon>
        <taxon>asterids</taxon>
        <taxon>lamiids</taxon>
        <taxon>Lamiales</taxon>
        <taxon>Oleaceae</taxon>
        <taxon>Oleeae</taxon>
        <taxon>Olea</taxon>
    </lineage>
</organism>
<dbReference type="PANTHER" id="PTHR33232">
    <property type="entry name" value="PROTEIN SIEVE ELEMENT OCCLUSION B-LIKE"/>
    <property type="match status" value="1"/>
</dbReference>
<dbReference type="InterPro" id="IPR027942">
    <property type="entry name" value="SEO_N"/>
</dbReference>
<dbReference type="PANTHER" id="PTHR33232:SF11">
    <property type="entry name" value="PROTEIN SIEVE ELEMENT OCCLUSION C"/>
    <property type="match status" value="1"/>
</dbReference>
<dbReference type="InterPro" id="IPR039299">
    <property type="entry name" value="SEOA"/>
</dbReference>
<dbReference type="Proteomes" id="UP000594638">
    <property type="component" value="Unassembled WGS sequence"/>
</dbReference>
<comment type="caution">
    <text evidence="4">The sequence shown here is derived from an EMBL/GenBank/DDBJ whole genome shotgun (WGS) entry which is preliminary data.</text>
</comment>
<accession>A0A8S0VC75</accession>
<keyword evidence="1" id="KW-0812">Transmembrane</keyword>
<dbReference type="Gramene" id="OE9A112175T2">
    <property type="protein sequence ID" value="OE9A112175C2"/>
    <property type="gene ID" value="OE9A112175"/>
</dbReference>
<dbReference type="Pfam" id="PF14577">
    <property type="entry name" value="SEO_C"/>
    <property type="match status" value="1"/>
</dbReference>
<dbReference type="AlphaFoldDB" id="A0A8S0VC75"/>
<evidence type="ECO:0000313" key="5">
    <source>
        <dbReference type="Proteomes" id="UP000594638"/>
    </source>
</evidence>
<dbReference type="GO" id="GO:0010088">
    <property type="term" value="P:phloem development"/>
    <property type="evidence" value="ECO:0007669"/>
    <property type="project" value="InterPro"/>
</dbReference>
<dbReference type="Pfam" id="PF14576">
    <property type="entry name" value="SEO_N"/>
    <property type="match status" value="1"/>
</dbReference>
<dbReference type="EMBL" id="CACTIH010009209">
    <property type="protein sequence ID" value="CAA3027556.1"/>
    <property type="molecule type" value="Genomic_DNA"/>
</dbReference>
<dbReference type="OrthoDB" id="1670392at2759"/>
<keyword evidence="5" id="KW-1185">Reference proteome</keyword>
<evidence type="ECO:0000259" key="2">
    <source>
        <dbReference type="Pfam" id="PF14576"/>
    </source>
</evidence>
<proteinExistence type="predicted"/>
<feature type="domain" description="Sieve element occlusion N-terminal" evidence="2">
    <location>
        <begin position="11"/>
        <end position="263"/>
    </location>
</feature>
<feature type="transmembrane region" description="Helical" evidence="1">
    <location>
        <begin position="112"/>
        <end position="129"/>
    </location>
</feature>